<dbReference type="Pfam" id="PF13372">
    <property type="entry name" value="Alginate_exp"/>
    <property type="match status" value="1"/>
</dbReference>
<dbReference type="Proteomes" id="UP000825679">
    <property type="component" value="Chromosome"/>
</dbReference>
<evidence type="ECO:0000313" key="4">
    <source>
        <dbReference type="Proteomes" id="UP000825679"/>
    </source>
</evidence>
<evidence type="ECO:0000259" key="2">
    <source>
        <dbReference type="Pfam" id="PF13372"/>
    </source>
</evidence>
<organism evidence="3 4">
    <name type="scientific">Deefgea tanakiae</name>
    <dbReference type="NCBI Taxonomy" id="2865840"/>
    <lineage>
        <taxon>Bacteria</taxon>
        <taxon>Pseudomonadati</taxon>
        <taxon>Pseudomonadota</taxon>
        <taxon>Betaproteobacteria</taxon>
        <taxon>Neisseriales</taxon>
        <taxon>Chitinibacteraceae</taxon>
        <taxon>Deefgea</taxon>
    </lineage>
</organism>
<feature type="signal peptide" evidence="1">
    <location>
        <begin position="1"/>
        <end position="35"/>
    </location>
</feature>
<dbReference type="InterPro" id="IPR025388">
    <property type="entry name" value="Alginate_export_dom"/>
</dbReference>
<accession>A0ABX8Z6C9</accession>
<keyword evidence="1" id="KW-0732">Signal</keyword>
<sequence length="580" mass="64240">MPNFLDQFAFVKLKLILLKPILLAVLCWLAPFAHAGVEADLSGRRIESVSVRFDGGQQENSTYRDAALKAFGVHPGNRFDPVRSDLMLNQVRRLSFVGDARYEVQTSGNGNLEVVLDVTLTQVAKPLVDSTMGLFATGDWQDFPTLYADDRSVLQAKLLNKSMVFSNTNAFFGRPDVLTAGNPLATAPSGKGTDTWFESSVEAGLYGISAVTDHISVFGGGSYIASGSWGPELFTDQSRVHGGVEDAYFGFIGRNTTDQGGVRQMSLLYGRKAFQVDNGMILRLASANGGDRAALQSNPRNAADELIHAQFVYDDHKLELFQLDPDELEPIDSHTVIQGVNYEGRVLPNLRLGAMALQVPESNFKYYTPTATYSREGLEILDLRLAFDPPASVSSFYANAELARQTNRNFDMEAWGGYAELGYQFRDTAWRPTLSYRYSKFTGDNPDTPTFERWDPLFAGGGGDEWVQGLNQYKVVQTSNVIAHRFMARLQPAPRWELTPQFWLFKADTLNNLGGAQALSVLESDDLGMELNLTARYVANPNLIFVFSAAYTQPGEAIRSALNNDYQNWFSASALMIVRF</sequence>
<reference evidence="3 4" key="1">
    <citation type="submission" date="2021-08" db="EMBL/GenBank/DDBJ databases">
        <title>complete genome sequencing of Deefgea sp. D25.</title>
        <authorList>
            <person name="Bae J.-W."/>
            <person name="Gim D.-H."/>
        </authorList>
    </citation>
    <scope>NUCLEOTIDE SEQUENCE [LARGE SCALE GENOMIC DNA]</scope>
    <source>
        <strain evidence="3 4">D25</strain>
    </source>
</reference>
<dbReference type="RefSeq" id="WP_221006496.1">
    <property type="nucleotide sequence ID" value="NZ_CP081150.1"/>
</dbReference>
<protein>
    <submittedName>
        <fullName evidence="3">Alginate export family protein</fullName>
    </submittedName>
</protein>
<feature type="domain" description="Alginate export" evidence="2">
    <location>
        <begin position="263"/>
        <end position="564"/>
    </location>
</feature>
<name>A0ABX8Z6C9_9NEIS</name>
<gene>
    <name evidence="3" type="ORF">K4H28_01420</name>
</gene>
<feature type="chain" id="PRO_5046995917" evidence="1">
    <location>
        <begin position="36"/>
        <end position="580"/>
    </location>
</feature>
<evidence type="ECO:0000256" key="1">
    <source>
        <dbReference type="SAM" id="SignalP"/>
    </source>
</evidence>
<proteinExistence type="predicted"/>
<keyword evidence="4" id="KW-1185">Reference proteome</keyword>
<dbReference type="EMBL" id="CP081150">
    <property type="protein sequence ID" value="QZA78123.1"/>
    <property type="molecule type" value="Genomic_DNA"/>
</dbReference>
<evidence type="ECO:0000313" key="3">
    <source>
        <dbReference type="EMBL" id="QZA78123.1"/>
    </source>
</evidence>